<accession>A0A8X6XLC4</accession>
<evidence type="ECO:0000313" key="2">
    <source>
        <dbReference type="EMBL" id="GFY54762.1"/>
    </source>
</evidence>
<feature type="compositionally biased region" description="Basic and acidic residues" evidence="1">
    <location>
        <begin position="169"/>
        <end position="179"/>
    </location>
</feature>
<evidence type="ECO:0000313" key="3">
    <source>
        <dbReference type="Proteomes" id="UP000886998"/>
    </source>
</evidence>
<proteinExistence type="predicted"/>
<keyword evidence="3" id="KW-1185">Reference proteome</keyword>
<name>A0A8X6XLC4_9ARAC</name>
<comment type="caution">
    <text evidence="2">The sequence shown here is derived from an EMBL/GenBank/DDBJ whole genome shotgun (WGS) entry which is preliminary data.</text>
</comment>
<sequence length="224" mass="25629">MANLVYRTTAKKFYGLTSKILTVFFGNVLREDFNKRGGWKHLEKHILYKKYLEYYDECLPYDFVFDDIPKDLKQRMQDSYSPLQTLGSIFIRKNTISKEAERSSLTEANVLKKCSVATSLLKELSSPTLNEENSVSKETERSSLTEANVLKKCSVATSLLKKLSSPTLSKEHSVSKETGKSSSTEANGLEDLEMMPSRKIKYRHCVCEPNKTIGRKTETTYFNF</sequence>
<dbReference type="AlphaFoldDB" id="A0A8X6XLC4"/>
<reference evidence="2" key="1">
    <citation type="submission" date="2020-08" db="EMBL/GenBank/DDBJ databases">
        <title>Multicomponent nature underlies the extraordinary mechanical properties of spider dragline silk.</title>
        <authorList>
            <person name="Kono N."/>
            <person name="Nakamura H."/>
            <person name="Mori M."/>
            <person name="Yoshida Y."/>
            <person name="Ohtoshi R."/>
            <person name="Malay A.D."/>
            <person name="Moran D.A.P."/>
            <person name="Tomita M."/>
            <person name="Numata K."/>
            <person name="Arakawa K."/>
        </authorList>
    </citation>
    <scope>NUCLEOTIDE SEQUENCE</scope>
</reference>
<evidence type="ECO:0000256" key="1">
    <source>
        <dbReference type="SAM" id="MobiDB-lite"/>
    </source>
</evidence>
<dbReference type="EMBL" id="BMAV01010012">
    <property type="protein sequence ID" value="GFY54762.1"/>
    <property type="molecule type" value="Genomic_DNA"/>
</dbReference>
<feature type="region of interest" description="Disordered" evidence="1">
    <location>
        <begin position="167"/>
        <end position="192"/>
    </location>
</feature>
<organism evidence="2 3">
    <name type="scientific">Trichonephila inaurata madagascariensis</name>
    <dbReference type="NCBI Taxonomy" id="2747483"/>
    <lineage>
        <taxon>Eukaryota</taxon>
        <taxon>Metazoa</taxon>
        <taxon>Ecdysozoa</taxon>
        <taxon>Arthropoda</taxon>
        <taxon>Chelicerata</taxon>
        <taxon>Arachnida</taxon>
        <taxon>Araneae</taxon>
        <taxon>Araneomorphae</taxon>
        <taxon>Entelegynae</taxon>
        <taxon>Araneoidea</taxon>
        <taxon>Nephilidae</taxon>
        <taxon>Trichonephila</taxon>
        <taxon>Trichonephila inaurata</taxon>
    </lineage>
</organism>
<protein>
    <submittedName>
        <fullName evidence="2">Uncharacterized protein</fullName>
    </submittedName>
</protein>
<gene>
    <name evidence="2" type="primary">NCL1_47773</name>
    <name evidence="2" type="ORF">TNIN_72191</name>
</gene>
<dbReference type="Proteomes" id="UP000886998">
    <property type="component" value="Unassembled WGS sequence"/>
</dbReference>